<dbReference type="EMBL" id="JABBWM010000038">
    <property type="protein sequence ID" value="KAG2105454.1"/>
    <property type="molecule type" value="Genomic_DNA"/>
</dbReference>
<dbReference type="RefSeq" id="XP_041291208.1">
    <property type="nucleotide sequence ID" value="XM_041440550.1"/>
</dbReference>
<dbReference type="Proteomes" id="UP000823399">
    <property type="component" value="Unassembled WGS sequence"/>
</dbReference>
<organism evidence="2 3">
    <name type="scientific">Suillus discolor</name>
    <dbReference type="NCBI Taxonomy" id="1912936"/>
    <lineage>
        <taxon>Eukaryota</taxon>
        <taxon>Fungi</taxon>
        <taxon>Dikarya</taxon>
        <taxon>Basidiomycota</taxon>
        <taxon>Agaricomycotina</taxon>
        <taxon>Agaricomycetes</taxon>
        <taxon>Agaricomycetidae</taxon>
        <taxon>Boletales</taxon>
        <taxon>Suillineae</taxon>
        <taxon>Suillaceae</taxon>
        <taxon>Suillus</taxon>
    </lineage>
</organism>
<protein>
    <submittedName>
        <fullName evidence="2">Uncharacterized protein</fullName>
    </submittedName>
</protein>
<feature type="chain" id="PRO_5040431626" evidence="1">
    <location>
        <begin position="24"/>
        <end position="198"/>
    </location>
</feature>
<evidence type="ECO:0000256" key="1">
    <source>
        <dbReference type="SAM" id="SignalP"/>
    </source>
</evidence>
<evidence type="ECO:0000313" key="2">
    <source>
        <dbReference type="EMBL" id="KAG2105454.1"/>
    </source>
</evidence>
<proteinExistence type="predicted"/>
<reference evidence="2" key="1">
    <citation type="journal article" date="2020" name="New Phytol.">
        <title>Comparative genomics reveals dynamic genome evolution in host specialist ectomycorrhizal fungi.</title>
        <authorList>
            <person name="Lofgren L.A."/>
            <person name="Nguyen N.H."/>
            <person name="Vilgalys R."/>
            <person name="Ruytinx J."/>
            <person name="Liao H.L."/>
            <person name="Branco S."/>
            <person name="Kuo A."/>
            <person name="LaButti K."/>
            <person name="Lipzen A."/>
            <person name="Andreopoulos W."/>
            <person name="Pangilinan J."/>
            <person name="Riley R."/>
            <person name="Hundley H."/>
            <person name="Na H."/>
            <person name="Barry K."/>
            <person name="Grigoriev I.V."/>
            <person name="Stajich J.E."/>
            <person name="Kennedy P.G."/>
        </authorList>
    </citation>
    <scope>NUCLEOTIDE SEQUENCE</scope>
    <source>
        <strain evidence="2">FC423</strain>
    </source>
</reference>
<keyword evidence="1" id="KW-0732">Signal</keyword>
<keyword evidence="3" id="KW-1185">Reference proteome</keyword>
<comment type="caution">
    <text evidence="2">The sequence shown here is derived from an EMBL/GenBank/DDBJ whole genome shotgun (WGS) entry which is preliminary data.</text>
</comment>
<gene>
    <name evidence="2" type="ORF">F5147DRAFT_761900</name>
</gene>
<evidence type="ECO:0000313" key="3">
    <source>
        <dbReference type="Proteomes" id="UP000823399"/>
    </source>
</evidence>
<name>A0A9P7JSV2_9AGAM</name>
<accession>A0A9P7JSV2</accession>
<dbReference type="GeneID" id="64702809"/>
<feature type="signal peptide" evidence="1">
    <location>
        <begin position="1"/>
        <end position="23"/>
    </location>
</feature>
<sequence length="198" mass="21929">MTSAARNNFPLLLLGSLSSKGTAWSIILRLPNPGKFSGSSFTLKFSISLTLTQLGTTGRGLRDMTFLLMPRANSISYGQLAACCSSLVTIIEIERRRDPGPHRELSVTYLPIWKTRGFDLQGLIDPRLNKTLKFAFTNTDCEYFIEAVETVMLHISIRQTADSIANDLNDGHSTWQIEVFLPDPNAPEVAKPEAKLAQ</sequence>
<dbReference type="AlphaFoldDB" id="A0A9P7JSV2"/>